<feature type="domain" description="AMP-dependent synthetase/ligase" evidence="1">
    <location>
        <begin position="49"/>
        <end position="424"/>
    </location>
</feature>
<dbReference type="Proteomes" id="UP001174691">
    <property type="component" value="Unassembled WGS sequence"/>
</dbReference>
<name>A0AA38S1P7_9PEZI</name>
<evidence type="ECO:0000259" key="1">
    <source>
        <dbReference type="Pfam" id="PF00501"/>
    </source>
</evidence>
<dbReference type="CDD" id="cd05911">
    <property type="entry name" value="Firefly_Luc_like"/>
    <property type="match status" value="1"/>
</dbReference>
<dbReference type="InterPro" id="IPR020845">
    <property type="entry name" value="AMP-binding_CS"/>
</dbReference>
<dbReference type="PANTHER" id="PTHR24096">
    <property type="entry name" value="LONG-CHAIN-FATTY-ACID--COA LIGASE"/>
    <property type="match status" value="1"/>
</dbReference>
<dbReference type="InterPro" id="IPR025110">
    <property type="entry name" value="AMP-bd_C"/>
</dbReference>
<dbReference type="PANTHER" id="PTHR24096:SF422">
    <property type="entry name" value="BCDNA.GH02901"/>
    <property type="match status" value="1"/>
</dbReference>
<dbReference type="Gene3D" id="2.30.38.10">
    <property type="entry name" value="Luciferase, Domain 3"/>
    <property type="match status" value="1"/>
</dbReference>
<dbReference type="GO" id="GO:0016405">
    <property type="term" value="F:CoA-ligase activity"/>
    <property type="evidence" value="ECO:0007669"/>
    <property type="project" value="TreeGrafter"/>
</dbReference>
<reference evidence="3" key="1">
    <citation type="submission" date="2022-07" db="EMBL/GenBank/DDBJ databases">
        <title>Fungi with potential for degradation of polypropylene.</title>
        <authorList>
            <person name="Gostincar C."/>
        </authorList>
    </citation>
    <scope>NUCLEOTIDE SEQUENCE</scope>
    <source>
        <strain evidence="3">EXF-13287</strain>
    </source>
</reference>
<evidence type="ECO:0000313" key="3">
    <source>
        <dbReference type="EMBL" id="KAJ9165404.1"/>
    </source>
</evidence>
<dbReference type="Pfam" id="PF00501">
    <property type="entry name" value="AMP-binding"/>
    <property type="match status" value="1"/>
</dbReference>
<keyword evidence="4" id="KW-1185">Reference proteome</keyword>
<dbReference type="InterPro" id="IPR045851">
    <property type="entry name" value="AMP-bd_C_sf"/>
</dbReference>
<dbReference type="InterPro" id="IPR000873">
    <property type="entry name" value="AMP-dep_synth/lig_dom"/>
</dbReference>
<gene>
    <name evidence="3" type="ORF">NKR19_g451</name>
</gene>
<dbReference type="EMBL" id="JANBVN010000004">
    <property type="protein sequence ID" value="KAJ9165404.1"/>
    <property type="molecule type" value="Genomic_DNA"/>
</dbReference>
<dbReference type="Gene3D" id="3.40.50.980">
    <property type="match status" value="2"/>
</dbReference>
<dbReference type="AlphaFoldDB" id="A0AA38S1P7"/>
<dbReference type="PROSITE" id="PS00455">
    <property type="entry name" value="AMP_BINDING"/>
    <property type="match status" value="1"/>
</dbReference>
<proteinExistence type="predicted"/>
<comment type="caution">
    <text evidence="3">The sequence shown here is derived from an EMBL/GenBank/DDBJ whole genome shotgun (WGS) entry which is preliminary data.</text>
</comment>
<dbReference type="Gene3D" id="3.30.300.30">
    <property type="match status" value="1"/>
</dbReference>
<protein>
    <submittedName>
        <fullName evidence="3">Acetyl-CoA synthetase-like protein</fullName>
    </submittedName>
</protein>
<accession>A0AA38S1P7</accession>
<evidence type="ECO:0000259" key="2">
    <source>
        <dbReference type="Pfam" id="PF13193"/>
    </source>
</evidence>
<feature type="domain" description="AMP-binding enzyme C-terminal" evidence="2">
    <location>
        <begin position="482"/>
        <end position="563"/>
    </location>
</feature>
<dbReference type="SUPFAM" id="SSF56801">
    <property type="entry name" value="Acetyl-CoA synthetase-like"/>
    <property type="match status" value="1"/>
</dbReference>
<dbReference type="Pfam" id="PF13193">
    <property type="entry name" value="AMP-binding_C"/>
    <property type="match status" value="1"/>
</dbReference>
<sequence length="584" mass="63292">MVFKPPNWVPDLPFSPPDDVSLCDFMYSDGGRRPQPLDKCRNPFTCGLSGRTYTTAEVKGRVESLARALGAATGWAPDEGTEWDKMACIFSSNAVDYLTVAHAVHRLNGILTPANTAYSAAELEHQLRATHATVMFTCVSLLSVALPAAKAAGIPRERIFLVYVPETDTGARLPAHEGLVTVESLIVRGRLLPALQPLKWTKGQGARQTAFVNFSSGTSGLPKGVMVSHHNVISNCLQIATYESVGRAKNKVTTQVAIGVLPFSHIYGLVVITHLSMWRGDEVIVLPKYSLLGMLSAVQEYKVNQLFVVPPIAIQMVNNAEKCRQFDLSSVRSLNSGAAPLGLESIEQLRVLGGEWNIGQGYGLTESSTAICGTSEHDIMPGTSGSLMPWTTCKVIDANGNEVTEYDTPGELYAKSPSVCLGYLDNTRATAETFVWLDDGRYLRTGDEVVVRKSPQGNEHIVIVDRIKELIKVKGQQIAPAELEACLLAHPYVADCAVIGVNHEYTGETPKAFVVKSATGKSVSDEDAIVALKKHVADNKASYKQLHGGIDFIDVVPKSPSGKILRRLLRDAERAKTKKTGPKI</sequence>
<evidence type="ECO:0000313" key="4">
    <source>
        <dbReference type="Proteomes" id="UP001174691"/>
    </source>
</evidence>
<organism evidence="3 4">
    <name type="scientific">Coniochaeta hoffmannii</name>
    <dbReference type="NCBI Taxonomy" id="91930"/>
    <lineage>
        <taxon>Eukaryota</taxon>
        <taxon>Fungi</taxon>
        <taxon>Dikarya</taxon>
        <taxon>Ascomycota</taxon>
        <taxon>Pezizomycotina</taxon>
        <taxon>Sordariomycetes</taxon>
        <taxon>Sordariomycetidae</taxon>
        <taxon>Coniochaetales</taxon>
        <taxon>Coniochaetaceae</taxon>
        <taxon>Coniochaeta</taxon>
    </lineage>
</organism>